<proteinExistence type="predicted"/>
<gene>
    <name evidence="1" type="ORF">POL58_04180</name>
</gene>
<evidence type="ECO:0000313" key="1">
    <source>
        <dbReference type="EMBL" id="MDC0666917.1"/>
    </source>
</evidence>
<organism evidence="1 2">
    <name type="scientific">Nannocystis radixulma</name>
    <dbReference type="NCBI Taxonomy" id="2995305"/>
    <lineage>
        <taxon>Bacteria</taxon>
        <taxon>Pseudomonadati</taxon>
        <taxon>Myxococcota</taxon>
        <taxon>Polyangia</taxon>
        <taxon>Nannocystales</taxon>
        <taxon>Nannocystaceae</taxon>
        <taxon>Nannocystis</taxon>
    </lineage>
</organism>
<name>A0ABT5AYI8_9BACT</name>
<dbReference type="RefSeq" id="WP_271994671.1">
    <property type="nucleotide sequence ID" value="NZ_JAQNDN010000001.1"/>
</dbReference>
<sequence>MDLAAAFSQHLPISSAHYSLEIAEQRIDGDAGEVWSVLSVNAEGDRVVTVRLAVWEVDGDDRSIRDVKEQDVVVVPAAYIDDPRVPAYFEGWAAAIRTAFSRLEEVIAAEGYAAAGDKIEEAVPYDMFSPEVLELRRPQTAEEFTDALLSNRKRLGWLLP</sequence>
<evidence type="ECO:0000313" key="2">
    <source>
        <dbReference type="Proteomes" id="UP001217838"/>
    </source>
</evidence>
<dbReference type="EMBL" id="JAQNDN010000001">
    <property type="protein sequence ID" value="MDC0666917.1"/>
    <property type="molecule type" value="Genomic_DNA"/>
</dbReference>
<comment type="caution">
    <text evidence="1">The sequence shown here is derived from an EMBL/GenBank/DDBJ whole genome shotgun (WGS) entry which is preliminary data.</text>
</comment>
<protein>
    <submittedName>
        <fullName evidence="1">Uncharacterized protein</fullName>
    </submittedName>
</protein>
<keyword evidence="2" id="KW-1185">Reference proteome</keyword>
<reference evidence="1 2" key="1">
    <citation type="submission" date="2022-11" db="EMBL/GenBank/DDBJ databases">
        <title>Minimal conservation of predation-associated metabolite biosynthetic gene clusters underscores biosynthetic potential of Myxococcota including descriptions for ten novel species: Archangium lansinium sp. nov., Myxococcus landrumus sp. nov., Nannocystis bai.</title>
        <authorList>
            <person name="Ahearne A."/>
            <person name="Stevens C."/>
            <person name="Dowd S."/>
        </authorList>
    </citation>
    <scope>NUCLEOTIDE SEQUENCE [LARGE SCALE GENOMIC DNA]</scope>
    <source>
        <strain evidence="1 2">NCELM</strain>
    </source>
</reference>
<dbReference type="Proteomes" id="UP001217838">
    <property type="component" value="Unassembled WGS sequence"/>
</dbReference>
<accession>A0ABT5AYI8</accession>